<keyword evidence="1" id="KW-0812">Transmembrane</keyword>
<dbReference type="Proteomes" id="UP000027936">
    <property type="component" value="Unassembled WGS sequence"/>
</dbReference>
<evidence type="ECO:0000256" key="1">
    <source>
        <dbReference type="SAM" id="Phobius"/>
    </source>
</evidence>
<sequence>MTFISEVVPLNILGGLCLLSGVYLIYHTLTKPIEKPRKVVAWFLIILIFLVAISTLYISFYYE</sequence>
<keyword evidence="1" id="KW-0472">Membrane</keyword>
<name>A0A072P2T2_SCHAZ</name>
<accession>A0A072P2T2</accession>
<keyword evidence="1" id="KW-1133">Transmembrane helix</keyword>
<gene>
    <name evidence="2" type="ORF">M670_00812</name>
</gene>
<comment type="caution">
    <text evidence="2">The sequence shown here is derived from an EMBL/GenBank/DDBJ whole genome shotgun (WGS) entry which is preliminary data.</text>
</comment>
<feature type="transmembrane region" description="Helical" evidence="1">
    <location>
        <begin position="12"/>
        <end position="29"/>
    </location>
</feature>
<reference evidence="2 3" key="1">
    <citation type="submission" date="2014-04" db="EMBL/GenBank/DDBJ databases">
        <title>Draft genome sequence of Bacillus azotoformans MEV2011, a (co-) denitrifying strain unable to grow in the presence of oxygen.</title>
        <authorList>
            <person name="Nielsen M."/>
            <person name="Schreiber L."/>
            <person name="Finster K."/>
            <person name="Schramm A."/>
        </authorList>
    </citation>
    <scope>NUCLEOTIDE SEQUENCE [LARGE SCALE GENOMIC DNA]</scope>
    <source>
        <strain evidence="2 3">MEV2011</strain>
    </source>
</reference>
<dbReference type="AlphaFoldDB" id="A0A072P2T2"/>
<organism evidence="2 3">
    <name type="scientific">Schinkia azotoformans MEV2011</name>
    <dbReference type="NCBI Taxonomy" id="1348973"/>
    <lineage>
        <taxon>Bacteria</taxon>
        <taxon>Bacillati</taxon>
        <taxon>Bacillota</taxon>
        <taxon>Bacilli</taxon>
        <taxon>Bacillales</taxon>
        <taxon>Bacillaceae</taxon>
        <taxon>Calidifontibacillus/Schinkia group</taxon>
        <taxon>Schinkia</taxon>
    </lineage>
</organism>
<evidence type="ECO:0000313" key="3">
    <source>
        <dbReference type="Proteomes" id="UP000027936"/>
    </source>
</evidence>
<protein>
    <submittedName>
        <fullName evidence="2">Uncharacterized protein</fullName>
    </submittedName>
</protein>
<dbReference type="EMBL" id="JJRY01000002">
    <property type="protein sequence ID" value="KEF39790.1"/>
    <property type="molecule type" value="Genomic_DNA"/>
</dbReference>
<proteinExistence type="predicted"/>
<feature type="transmembrane region" description="Helical" evidence="1">
    <location>
        <begin position="41"/>
        <end position="62"/>
    </location>
</feature>
<evidence type="ECO:0000313" key="2">
    <source>
        <dbReference type="EMBL" id="KEF39790.1"/>
    </source>
</evidence>
<dbReference type="PATRIC" id="fig|1348973.3.peg.783"/>